<evidence type="ECO:0000313" key="2">
    <source>
        <dbReference type="Proteomes" id="UP000321408"/>
    </source>
</evidence>
<dbReference type="AlphaFoldDB" id="A0A5B9D7J2"/>
<evidence type="ECO:0000313" key="1">
    <source>
        <dbReference type="EMBL" id="QEE14827.1"/>
    </source>
</evidence>
<accession>A0A5B9D7J2</accession>
<dbReference type="RefSeq" id="WP_147661767.1">
    <property type="nucleotide sequence ID" value="NZ_CP042905.2"/>
</dbReference>
<dbReference type="PANTHER" id="PTHR28498">
    <property type="entry name" value="ZINC FINGER SWIM DOMAIN-CONTAINING PROTEIN 7"/>
    <property type="match status" value="1"/>
</dbReference>
<gene>
    <name evidence="1" type="ORF">DSAG12_00644</name>
</gene>
<keyword evidence="2" id="KW-1185">Reference proteome</keyword>
<proteinExistence type="predicted"/>
<evidence type="ECO:0008006" key="3">
    <source>
        <dbReference type="Google" id="ProtNLM"/>
    </source>
</evidence>
<dbReference type="Proteomes" id="UP000321408">
    <property type="component" value="Chromosome"/>
</dbReference>
<protein>
    <recommendedName>
        <fullName evidence="3">SWIM-type domain-containing protein</fullName>
    </recommendedName>
</protein>
<dbReference type="KEGG" id="psyt:DSAG12_00644"/>
<reference evidence="1 2" key="2">
    <citation type="journal article" date="2024" name="Int. J. Syst. Evol. Microbiol.">
        <title>Promethearchaeum syntrophicum gen. nov., sp. nov., an anaerobic, obligately syntrophic archaeon, the first isolate of the lineage 'Asgard' archaea, and proposal of the new archaeal phylum Promethearchaeota phyl. nov. and kingdom Promethearchaeati regn. nov.</title>
        <authorList>
            <person name="Imachi H."/>
            <person name="Nobu M.K."/>
            <person name="Kato S."/>
            <person name="Takaki Y."/>
            <person name="Miyazaki M."/>
            <person name="Miyata M."/>
            <person name="Ogawara M."/>
            <person name="Saito Y."/>
            <person name="Sakai S."/>
            <person name="Tahara Y.O."/>
            <person name="Takano Y."/>
            <person name="Tasumi E."/>
            <person name="Uematsu K."/>
            <person name="Yoshimura T."/>
            <person name="Itoh T."/>
            <person name="Ohkuma M."/>
            <person name="Takai K."/>
        </authorList>
    </citation>
    <scope>NUCLEOTIDE SEQUENCE [LARGE SCALE GENOMIC DNA]</scope>
    <source>
        <strain evidence="1 2">MK-D1</strain>
    </source>
</reference>
<name>A0A5B9D7J2_9ARCH</name>
<sequence length="124" mass="15023">MDLFEKLSHEKKFSAQLIHLFEKEYDGLFYKSLEFIQKDGPKVKKNTFLPSNLEVWSVEGAKKTYLVYPKIYCQCQDFLINSIYRQKKFQMCKHLFAQKLSESLNQFIVLKFKDIEFKDWKKQF</sequence>
<dbReference type="PANTHER" id="PTHR28498:SF1">
    <property type="entry name" value="ZINC FINGER SWIM DOMAIN-CONTAINING PROTEIN 7"/>
    <property type="match status" value="1"/>
</dbReference>
<dbReference type="OrthoDB" id="31559at2157"/>
<reference evidence="1 2" key="1">
    <citation type="journal article" date="2020" name="Nature">
        <title>Isolation of an archaeon at the prokaryote-eukaryote interface.</title>
        <authorList>
            <person name="Imachi H."/>
            <person name="Nobu M.K."/>
            <person name="Nakahara N."/>
            <person name="Morono Y."/>
            <person name="Ogawara M."/>
            <person name="Takaki Y."/>
            <person name="Takano Y."/>
            <person name="Uematsu K."/>
            <person name="Ikuta T."/>
            <person name="Ito M."/>
            <person name="Matsui Y."/>
            <person name="Miyazaki M."/>
            <person name="Murata K."/>
            <person name="Saito Y."/>
            <person name="Sakai S."/>
            <person name="Song C."/>
            <person name="Tasumi E."/>
            <person name="Yamanaka Y."/>
            <person name="Yamaguchi T."/>
            <person name="Kamagata Y."/>
            <person name="Tamaki H."/>
            <person name="Takai K."/>
        </authorList>
    </citation>
    <scope>NUCLEOTIDE SEQUENCE [LARGE SCALE GENOMIC DNA]</scope>
    <source>
        <strain evidence="1 2">MK-D1</strain>
    </source>
</reference>
<dbReference type="EMBL" id="CP042905">
    <property type="protein sequence ID" value="QEE14827.1"/>
    <property type="molecule type" value="Genomic_DNA"/>
</dbReference>
<organism evidence="1 2">
    <name type="scientific">Promethearchaeum syntrophicum</name>
    <dbReference type="NCBI Taxonomy" id="2594042"/>
    <lineage>
        <taxon>Archaea</taxon>
        <taxon>Promethearchaeati</taxon>
        <taxon>Promethearchaeota</taxon>
        <taxon>Promethearchaeia</taxon>
        <taxon>Promethearchaeales</taxon>
        <taxon>Promethearchaeaceae</taxon>
        <taxon>Promethearchaeum</taxon>
    </lineage>
</organism>
<dbReference type="GO" id="GO:0000724">
    <property type="term" value="P:double-strand break repair via homologous recombination"/>
    <property type="evidence" value="ECO:0007669"/>
    <property type="project" value="TreeGrafter"/>
</dbReference>
<dbReference type="GeneID" id="41328648"/>